<keyword evidence="1" id="KW-0472">Membrane</keyword>
<gene>
    <name evidence="2" type="ORF">DIT26_07635</name>
</gene>
<dbReference type="AlphaFoldDB" id="A0A3D3TP89"/>
<evidence type="ECO:0000313" key="3">
    <source>
        <dbReference type="Proteomes" id="UP000264215"/>
    </source>
</evidence>
<evidence type="ECO:0000256" key="1">
    <source>
        <dbReference type="SAM" id="Phobius"/>
    </source>
</evidence>
<dbReference type="Proteomes" id="UP000264215">
    <property type="component" value="Unassembled WGS sequence"/>
</dbReference>
<proteinExistence type="predicted"/>
<feature type="transmembrane region" description="Helical" evidence="1">
    <location>
        <begin position="6"/>
        <end position="34"/>
    </location>
</feature>
<dbReference type="EMBL" id="DQBS01000171">
    <property type="protein sequence ID" value="HCO70427.1"/>
    <property type="molecule type" value="Genomic_DNA"/>
</dbReference>
<name>A0A3D3TP89_9BACT</name>
<comment type="caution">
    <text evidence="2">The sequence shown here is derived from an EMBL/GenBank/DDBJ whole genome shotgun (WGS) entry which is preliminary data.</text>
</comment>
<evidence type="ECO:0000313" key="2">
    <source>
        <dbReference type="EMBL" id="HCO70427.1"/>
    </source>
</evidence>
<organism evidence="2 3">
    <name type="scientific">Mesotoga infera</name>
    <dbReference type="NCBI Taxonomy" id="1236046"/>
    <lineage>
        <taxon>Bacteria</taxon>
        <taxon>Thermotogati</taxon>
        <taxon>Thermotogota</taxon>
        <taxon>Thermotogae</taxon>
        <taxon>Kosmotogales</taxon>
        <taxon>Kosmotogaceae</taxon>
        <taxon>Mesotoga</taxon>
    </lineage>
</organism>
<protein>
    <submittedName>
        <fullName evidence="2">AEC family transporter</fullName>
    </submittedName>
</protein>
<accession>A0A3D3TP89</accession>
<sequence>MFDSLVCWFIILLMTEIVSKVLTFFVLIGIGFILRRTNLVDD</sequence>
<reference evidence="2 3" key="1">
    <citation type="journal article" date="2018" name="Nat. Biotechnol.">
        <title>A standardized bacterial taxonomy based on genome phylogeny substantially revises the tree of life.</title>
        <authorList>
            <person name="Parks D.H."/>
            <person name="Chuvochina M."/>
            <person name="Waite D.W."/>
            <person name="Rinke C."/>
            <person name="Skarshewski A."/>
            <person name="Chaumeil P.A."/>
            <person name="Hugenholtz P."/>
        </authorList>
    </citation>
    <scope>NUCLEOTIDE SEQUENCE [LARGE SCALE GENOMIC DNA]</scope>
    <source>
        <strain evidence="2">UBA9905</strain>
    </source>
</reference>
<feature type="non-terminal residue" evidence="2">
    <location>
        <position position="42"/>
    </location>
</feature>
<keyword evidence="1" id="KW-0812">Transmembrane</keyword>
<keyword evidence="1" id="KW-1133">Transmembrane helix</keyword>